<protein>
    <submittedName>
        <fullName evidence="1">Uncharacterized protein</fullName>
    </submittedName>
</protein>
<name>A0ABW8YYA8_9FLAO</name>
<dbReference type="RefSeq" id="WP_408084592.1">
    <property type="nucleotide sequence ID" value="NZ_JBELPZ010000006.1"/>
</dbReference>
<gene>
    <name evidence="1" type="ORF">ABS766_07920</name>
</gene>
<accession>A0ABW8YYA8</accession>
<evidence type="ECO:0000313" key="2">
    <source>
        <dbReference type="Proteomes" id="UP001629156"/>
    </source>
</evidence>
<dbReference type="EMBL" id="JBELPZ010000006">
    <property type="protein sequence ID" value="MFL9844342.1"/>
    <property type="molecule type" value="Genomic_DNA"/>
</dbReference>
<organism evidence="1 2">
    <name type="scientific">Flavobacterium rhizosphaerae</name>
    <dbReference type="NCBI Taxonomy" id="3163298"/>
    <lineage>
        <taxon>Bacteria</taxon>
        <taxon>Pseudomonadati</taxon>
        <taxon>Bacteroidota</taxon>
        <taxon>Flavobacteriia</taxon>
        <taxon>Flavobacteriales</taxon>
        <taxon>Flavobacteriaceae</taxon>
        <taxon>Flavobacterium</taxon>
    </lineage>
</organism>
<comment type="caution">
    <text evidence="1">The sequence shown here is derived from an EMBL/GenBank/DDBJ whole genome shotgun (WGS) entry which is preliminary data.</text>
</comment>
<keyword evidence="2" id="KW-1185">Reference proteome</keyword>
<evidence type="ECO:0000313" key="1">
    <source>
        <dbReference type="EMBL" id="MFL9844342.1"/>
    </source>
</evidence>
<proteinExistence type="predicted"/>
<sequence length="192" mass="21544">MNAHGVHSPFVYAFLTDGLYSGRRLRFTPEKGMSKKALQVLLATMRYFKSFKLLVLGEEADAVTAMLRDVAEREQEKLWFFSELAPVPGGFDLGIVTGNDTETIMPVFQRLLQDANHNSIIALADIHATPQREAAWEALKKAPNVTVTIDTYHLGLIFIKAGQAKQHFVLRPFRSFMLDALLGIRNLWGLLA</sequence>
<dbReference type="Proteomes" id="UP001629156">
    <property type="component" value="Unassembled WGS sequence"/>
</dbReference>
<reference evidence="1 2" key="1">
    <citation type="submission" date="2024-06" db="EMBL/GenBank/DDBJ databases">
        <authorList>
            <person name="Kaempfer P."/>
            <person name="Viver T."/>
        </authorList>
    </citation>
    <scope>NUCLEOTIDE SEQUENCE [LARGE SCALE GENOMIC DNA]</scope>
    <source>
        <strain evidence="1 2">ST-119</strain>
    </source>
</reference>